<dbReference type="OrthoDB" id="5369447at2759"/>
<reference evidence="1" key="1">
    <citation type="journal article" date="2020" name="Stud. Mycol.">
        <title>101 Dothideomycetes genomes: a test case for predicting lifestyles and emergence of pathogens.</title>
        <authorList>
            <person name="Haridas S."/>
            <person name="Albert R."/>
            <person name="Binder M."/>
            <person name="Bloem J."/>
            <person name="Labutti K."/>
            <person name="Salamov A."/>
            <person name="Andreopoulos B."/>
            <person name="Baker S."/>
            <person name="Barry K."/>
            <person name="Bills G."/>
            <person name="Bluhm B."/>
            <person name="Cannon C."/>
            <person name="Castanera R."/>
            <person name="Culley D."/>
            <person name="Daum C."/>
            <person name="Ezra D."/>
            <person name="Gonzalez J."/>
            <person name="Henrissat B."/>
            <person name="Kuo A."/>
            <person name="Liang C."/>
            <person name="Lipzen A."/>
            <person name="Lutzoni F."/>
            <person name="Magnuson J."/>
            <person name="Mondo S."/>
            <person name="Nolan M."/>
            <person name="Ohm R."/>
            <person name="Pangilinan J."/>
            <person name="Park H.-J."/>
            <person name="Ramirez L."/>
            <person name="Alfaro M."/>
            <person name="Sun H."/>
            <person name="Tritt A."/>
            <person name="Yoshinaga Y."/>
            <person name="Zwiers L.-H."/>
            <person name="Turgeon B."/>
            <person name="Goodwin S."/>
            <person name="Spatafora J."/>
            <person name="Crous P."/>
            <person name="Grigoriev I."/>
        </authorList>
    </citation>
    <scope>NUCLEOTIDE SEQUENCE</scope>
    <source>
        <strain evidence="1">CBS 109.77</strain>
    </source>
</reference>
<keyword evidence="2" id="KW-1185">Reference proteome</keyword>
<protein>
    <submittedName>
        <fullName evidence="1">Uncharacterized protein</fullName>
    </submittedName>
</protein>
<proteinExistence type="predicted"/>
<gene>
    <name evidence="1" type="ORF">K505DRAFT_338103</name>
</gene>
<dbReference type="EMBL" id="MU001942">
    <property type="protein sequence ID" value="KAF2793096.1"/>
    <property type="molecule type" value="Genomic_DNA"/>
</dbReference>
<dbReference type="Proteomes" id="UP000799757">
    <property type="component" value="Unassembled WGS sequence"/>
</dbReference>
<organism evidence="1 2">
    <name type="scientific">Melanomma pulvis-pyrius CBS 109.77</name>
    <dbReference type="NCBI Taxonomy" id="1314802"/>
    <lineage>
        <taxon>Eukaryota</taxon>
        <taxon>Fungi</taxon>
        <taxon>Dikarya</taxon>
        <taxon>Ascomycota</taxon>
        <taxon>Pezizomycotina</taxon>
        <taxon>Dothideomycetes</taxon>
        <taxon>Pleosporomycetidae</taxon>
        <taxon>Pleosporales</taxon>
        <taxon>Melanommataceae</taxon>
        <taxon>Melanomma</taxon>
    </lineage>
</organism>
<dbReference type="AlphaFoldDB" id="A0A6A6X9M4"/>
<sequence length="195" mass="21312">MAAPEPSPEHLMVLCRYGDHDQLLRASTIGNSPSSSIKDYVPIDWSAGAGCYHLFLRSLLEAATTGGHADTAKLDHFFGQPHCVAMLDLVTPSNIAAALRENTLEVLLKFKVVEPDDFFLYCIVGSNTLSAVCYGGPHPEPVPRRKDLNPLRYMMESAFDPNGNWVPGLTRSGNLYRLRGASSKSLSVCWSMALS</sequence>
<name>A0A6A6X9M4_9PLEO</name>
<evidence type="ECO:0000313" key="1">
    <source>
        <dbReference type="EMBL" id="KAF2793096.1"/>
    </source>
</evidence>
<evidence type="ECO:0000313" key="2">
    <source>
        <dbReference type="Proteomes" id="UP000799757"/>
    </source>
</evidence>
<accession>A0A6A6X9M4</accession>